<protein>
    <submittedName>
        <fullName evidence="1">Uncharacterized protein</fullName>
    </submittedName>
</protein>
<proteinExistence type="predicted"/>
<evidence type="ECO:0000313" key="1">
    <source>
        <dbReference type="EMBL" id="MBR8644445.1"/>
    </source>
</evidence>
<gene>
    <name evidence="1" type="ORF">KEH51_06875</name>
</gene>
<reference evidence="1" key="1">
    <citation type="submission" date="2021-04" db="EMBL/GenBank/DDBJ databases">
        <title>Whole genome sequencing of Enterococci isolates from hospitalized patients.</title>
        <authorList>
            <person name="Ogoti B.M."/>
            <person name="Onyambu F.G."/>
        </authorList>
    </citation>
    <scope>NUCLEOTIDE SEQUENCE</scope>
    <source>
        <strain evidence="1">242</strain>
    </source>
</reference>
<dbReference type="Proteomes" id="UP000680045">
    <property type="component" value="Unassembled WGS sequence"/>
</dbReference>
<dbReference type="AlphaFoldDB" id="A0A941J6D3"/>
<organism evidence="1 2">
    <name type="scientific">Peribacillus frigoritolerans</name>
    <dbReference type="NCBI Taxonomy" id="450367"/>
    <lineage>
        <taxon>Bacteria</taxon>
        <taxon>Bacillati</taxon>
        <taxon>Bacillota</taxon>
        <taxon>Bacilli</taxon>
        <taxon>Bacillales</taxon>
        <taxon>Bacillaceae</taxon>
        <taxon>Peribacillus</taxon>
    </lineage>
</organism>
<comment type="caution">
    <text evidence="1">The sequence shown here is derived from an EMBL/GenBank/DDBJ whole genome shotgun (WGS) entry which is preliminary data.</text>
</comment>
<evidence type="ECO:0000313" key="2">
    <source>
        <dbReference type="Proteomes" id="UP000680045"/>
    </source>
</evidence>
<dbReference type="EMBL" id="JAGTPW010000008">
    <property type="protein sequence ID" value="MBR8644445.1"/>
    <property type="molecule type" value="Genomic_DNA"/>
</dbReference>
<accession>A0A941J6D3</accession>
<sequence length="56" mass="6646">MNGVSRDNEKSDKKTELEIQQITGGIDFEREIKAVMRIGRIFQEQHHWVQSEARIY</sequence>
<name>A0A941J6D3_9BACI</name>